<evidence type="ECO:0000259" key="2">
    <source>
        <dbReference type="Pfam" id="PF03644"/>
    </source>
</evidence>
<proteinExistence type="predicted"/>
<evidence type="ECO:0000313" key="3">
    <source>
        <dbReference type="EMBL" id="MBW4769014.1"/>
    </source>
</evidence>
<dbReference type="PANTHER" id="PTHR13246">
    <property type="entry name" value="ENDO BETA N-ACETYLGLUCOSAMINIDASE"/>
    <property type="match status" value="1"/>
</dbReference>
<dbReference type="Pfam" id="PF13385">
    <property type="entry name" value="Laminin_G_3"/>
    <property type="match status" value="1"/>
</dbReference>
<dbReference type="Proteomes" id="UP000788426">
    <property type="component" value="Unassembled WGS sequence"/>
</dbReference>
<keyword evidence="1" id="KW-0732">Signal</keyword>
<name>A0ABS6YBT4_9BACT</name>
<dbReference type="EMBL" id="JAHXCT010000003">
    <property type="protein sequence ID" value="MBW4769014.1"/>
    <property type="molecule type" value="Genomic_DNA"/>
</dbReference>
<dbReference type="RefSeq" id="WP_219480409.1">
    <property type="nucleotide sequence ID" value="NZ_JAHXCT010000003.1"/>
</dbReference>
<protein>
    <submittedName>
        <fullName evidence="3">T9SS type A sorting domain-containing protein</fullName>
    </submittedName>
</protein>
<sequence>MKKSLLLACGLLTCATTFAQRTPTHPLDIKDAKYADLPKDFDAWAPGKQLNGVSRMDDEFFISRVRPRTRIKEGDYKVDENVDENRKMCLWVPLDEPTSTWKGLPRYCFEGDNFSLWSYVDIHGNWTAPWLRLSAGVSDVAHKNGVKVGCLMSIPETEYVVLNQFTRNINSKVLYKITEKTADGWHFKNSEKLVKLMKYYGINGLGVNSEFYTTSGVMSQLIEFFEECHKKAKEIGWDFQLYWYDGTNESGSKNFDQGLGSHNKKMFGKKDHEVTDMMFANYNWDGNTLAKTERTAGELGRSSYDYYAGFDIQGRALKNGYWKDLLKSKISIGFWGAHSQSLIHQSSTDNGTSDIAIQNTYLKKQELIFSGGNRNPAYRPTVPHSSSLANAELANFHGLAAFLTAKSTINEMPFVSRFNLGNGLSFRNEGKVTFDHKWYNLGTQDFMPTWRWWITGENDQVDASNYSSLVKADLTFDDAYFGGSCLSLHGQTAFSRVKLFKTLLSVDGKDKISLIYKVMNGTESHAKLFVALSNALTTYKEIDIPNATTQGEWTTFEAELSQLGITSSSQIAMIGVVVKGTTDDYNLHIGELAVRNPSQTFQPAKPEIKDFEIIRGRAKNIDFKIRYASKNETGETKTYNEEVDTWYYEILYQAENEPEQVLTATPSWAAYVIDAPLVNGITNRKVRFGVRAVAPDGVTKSQPTWTEFQTADYNDTNDNVVLSRPVIKANETFNVRFEDELHPNAKEWKVVQASTQRTVKVVQNAKAFDLELDEEGLYDLTITDNKGKATTIRGIIQVSPQSTGAAPQITDITADKTSVEGGKDVTYTATTNEGEGHASRGLIIEDPKMLQIPAALQVGKNYSYALWFKANKLAHDKQGTNLISKNTVKDRWPHNNWGDLWVQIRPEVIDNYTKKVHPANEISFNTMGWTAHDNPNFGMISDGYSITPGVWNHLVVCHNDGNIQTMYLNGRKVAQVAFPNSIRREDSRDGRIQIYQPADIFIGGGGVYKSGFNGVIDEVQIWNRELSESDVQRAMKGFKEGEVPEGLQGYFTFETKEGESVFPNLGKGGADYKAHLVVMANSGGEDTSKAGYQDMPADNSVVGNPGIEGSLNITTTYTWKLEGANNPTVEGKTATVQYSNMGKVGATLTLSNQWGETTLTKDNLVEVTSSTGINEVESGVAFEAFPNPFIESVNLRFAEGGTYTLNVLNANGMLVQSNLLTTAAGEVTNVSVTGAKGLYILQIVKGGKTYKTIKLVKK</sequence>
<dbReference type="InterPro" id="IPR032979">
    <property type="entry name" value="ENGase"/>
</dbReference>
<organism evidence="3 4">
    <name type="scientific">Hoylesella nanceiensis</name>
    <dbReference type="NCBI Taxonomy" id="425941"/>
    <lineage>
        <taxon>Bacteria</taxon>
        <taxon>Pseudomonadati</taxon>
        <taxon>Bacteroidota</taxon>
        <taxon>Bacteroidia</taxon>
        <taxon>Bacteroidales</taxon>
        <taxon>Prevotellaceae</taxon>
        <taxon>Hoylesella</taxon>
    </lineage>
</organism>
<evidence type="ECO:0000313" key="4">
    <source>
        <dbReference type="Proteomes" id="UP000788426"/>
    </source>
</evidence>
<feature type="domain" description="Cytosolic endo-beta-N-acetylglucosaminidase TIM barrel" evidence="2">
    <location>
        <begin position="113"/>
        <end position="425"/>
    </location>
</feature>
<dbReference type="PANTHER" id="PTHR13246:SF1">
    <property type="entry name" value="CYTOSOLIC ENDO-BETA-N-ACETYLGLUCOSAMINIDASE"/>
    <property type="match status" value="1"/>
</dbReference>
<dbReference type="InterPro" id="IPR026444">
    <property type="entry name" value="Secre_tail"/>
</dbReference>
<feature type="signal peptide" evidence="1">
    <location>
        <begin position="1"/>
        <end position="19"/>
    </location>
</feature>
<feature type="chain" id="PRO_5047213011" evidence="1">
    <location>
        <begin position="20"/>
        <end position="1258"/>
    </location>
</feature>
<dbReference type="NCBIfam" id="TIGR04183">
    <property type="entry name" value="Por_Secre_tail"/>
    <property type="match status" value="1"/>
</dbReference>
<evidence type="ECO:0000256" key="1">
    <source>
        <dbReference type="SAM" id="SignalP"/>
    </source>
</evidence>
<gene>
    <name evidence="3" type="ORF">KZO38_04475</name>
</gene>
<dbReference type="InterPro" id="IPR005201">
    <property type="entry name" value="TIM_ENGase"/>
</dbReference>
<keyword evidence="4" id="KW-1185">Reference proteome</keyword>
<comment type="caution">
    <text evidence="3">The sequence shown here is derived from an EMBL/GenBank/DDBJ whole genome shotgun (WGS) entry which is preliminary data.</text>
</comment>
<dbReference type="Pfam" id="PF03644">
    <property type="entry name" value="Glyco_hydro_85"/>
    <property type="match status" value="1"/>
</dbReference>
<reference evidence="3 4" key="1">
    <citation type="submission" date="2021-07" db="EMBL/GenBank/DDBJ databases">
        <title>Genomic diversity and antimicrobial resistance of Prevotella spp. isolated from chronic lung disease airways.</title>
        <authorList>
            <person name="Webb K.A."/>
            <person name="Olagoke O.S."/>
            <person name="Baird T."/>
            <person name="Neill J."/>
            <person name="Pham A."/>
            <person name="Wells T.J."/>
            <person name="Ramsay K.A."/>
            <person name="Bell S.C."/>
            <person name="Sarovich D.S."/>
            <person name="Price E.P."/>
        </authorList>
    </citation>
    <scope>NUCLEOTIDE SEQUENCE [LARGE SCALE GENOMIC DNA]</scope>
    <source>
        <strain evidence="3 4">SCHI0011.S.12</strain>
    </source>
</reference>
<accession>A0ABS6YBT4</accession>